<dbReference type="InterPro" id="IPR001480">
    <property type="entry name" value="Bulb-type_lectin_dom"/>
</dbReference>
<keyword evidence="1" id="KW-0732">Signal</keyword>
<proteinExistence type="predicted"/>
<feature type="chain" id="PRO_5003122415" description="Bulb-type lectin domain-containing protein" evidence="1">
    <location>
        <begin position="22"/>
        <end position="322"/>
    </location>
</feature>
<dbReference type="KEGG" id="smo:SELMODRAFT_418274"/>
<dbReference type="SUPFAM" id="SSF51110">
    <property type="entry name" value="alpha-D-mannose-specific plant lectins"/>
    <property type="match status" value="1"/>
</dbReference>
<reference evidence="3 4" key="1">
    <citation type="journal article" date="2011" name="Science">
        <title>The Selaginella genome identifies genetic changes associated with the evolution of vascular plants.</title>
        <authorList>
            <person name="Banks J.A."/>
            <person name="Nishiyama T."/>
            <person name="Hasebe M."/>
            <person name="Bowman J.L."/>
            <person name="Gribskov M."/>
            <person name="dePamphilis C."/>
            <person name="Albert V.A."/>
            <person name="Aono N."/>
            <person name="Aoyama T."/>
            <person name="Ambrose B.A."/>
            <person name="Ashton N.W."/>
            <person name="Axtell M.J."/>
            <person name="Barker E."/>
            <person name="Barker M.S."/>
            <person name="Bennetzen J.L."/>
            <person name="Bonawitz N.D."/>
            <person name="Chapple C."/>
            <person name="Cheng C."/>
            <person name="Correa L.G."/>
            <person name="Dacre M."/>
            <person name="DeBarry J."/>
            <person name="Dreyer I."/>
            <person name="Elias M."/>
            <person name="Engstrom E.M."/>
            <person name="Estelle M."/>
            <person name="Feng L."/>
            <person name="Finet C."/>
            <person name="Floyd S.K."/>
            <person name="Frommer W.B."/>
            <person name="Fujita T."/>
            <person name="Gramzow L."/>
            <person name="Gutensohn M."/>
            <person name="Harholt J."/>
            <person name="Hattori M."/>
            <person name="Heyl A."/>
            <person name="Hirai T."/>
            <person name="Hiwatashi Y."/>
            <person name="Ishikawa M."/>
            <person name="Iwata M."/>
            <person name="Karol K.G."/>
            <person name="Koehler B."/>
            <person name="Kolukisaoglu U."/>
            <person name="Kubo M."/>
            <person name="Kurata T."/>
            <person name="Lalonde S."/>
            <person name="Li K."/>
            <person name="Li Y."/>
            <person name="Litt A."/>
            <person name="Lyons E."/>
            <person name="Manning G."/>
            <person name="Maruyama T."/>
            <person name="Michael T.P."/>
            <person name="Mikami K."/>
            <person name="Miyazaki S."/>
            <person name="Morinaga S."/>
            <person name="Murata T."/>
            <person name="Mueller-Roeber B."/>
            <person name="Nelson D.R."/>
            <person name="Obara M."/>
            <person name="Oguri Y."/>
            <person name="Olmstead R.G."/>
            <person name="Onodera N."/>
            <person name="Petersen B.L."/>
            <person name="Pils B."/>
            <person name="Prigge M."/>
            <person name="Rensing S.A."/>
            <person name="Riano-Pachon D.M."/>
            <person name="Roberts A.W."/>
            <person name="Sato Y."/>
            <person name="Scheller H.V."/>
            <person name="Schulz B."/>
            <person name="Schulz C."/>
            <person name="Shakirov E.V."/>
            <person name="Shibagaki N."/>
            <person name="Shinohara N."/>
            <person name="Shippen D.E."/>
            <person name="Soerensen I."/>
            <person name="Sotooka R."/>
            <person name="Sugimoto N."/>
            <person name="Sugita M."/>
            <person name="Sumikawa N."/>
            <person name="Tanurdzic M."/>
            <person name="Theissen G."/>
            <person name="Ulvskov P."/>
            <person name="Wakazuki S."/>
            <person name="Weng J.K."/>
            <person name="Willats W.W."/>
            <person name="Wipf D."/>
            <person name="Wolf P.G."/>
            <person name="Yang L."/>
            <person name="Zimmer A.D."/>
            <person name="Zhu Q."/>
            <person name="Mitros T."/>
            <person name="Hellsten U."/>
            <person name="Loque D."/>
            <person name="Otillar R."/>
            <person name="Salamov A."/>
            <person name="Schmutz J."/>
            <person name="Shapiro H."/>
            <person name="Lindquist E."/>
            <person name="Lucas S."/>
            <person name="Rokhsar D."/>
            <person name="Grigoriev I.V."/>
        </authorList>
    </citation>
    <scope>NUCLEOTIDE SEQUENCE [LARGE SCALE GENOMIC DNA]</scope>
</reference>
<accession>D8S574</accession>
<feature type="domain" description="Bulb-type lectin" evidence="2">
    <location>
        <begin position="208"/>
        <end position="321"/>
    </location>
</feature>
<gene>
    <name evidence="3" type="ORF">SELMODRAFT_418274</name>
</gene>
<dbReference type="EMBL" id="GL377602">
    <property type="protein sequence ID" value="EFJ20554.1"/>
    <property type="molecule type" value="Genomic_DNA"/>
</dbReference>
<evidence type="ECO:0000259" key="2">
    <source>
        <dbReference type="PROSITE" id="PS50927"/>
    </source>
</evidence>
<dbReference type="HOGENOM" id="CLU_053425_0_0_1"/>
<dbReference type="PROSITE" id="PS51257">
    <property type="entry name" value="PROKAR_LIPOPROTEIN"/>
    <property type="match status" value="1"/>
</dbReference>
<dbReference type="Gramene" id="EFJ20554">
    <property type="protein sequence ID" value="EFJ20554"/>
    <property type="gene ID" value="SELMODRAFT_418274"/>
</dbReference>
<name>D8S574_SELML</name>
<dbReference type="Gene3D" id="2.90.10.10">
    <property type="entry name" value="Bulb-type lectin domain"/>
    <property type="match status" value="1"/>
</dbReference>
<protein>
    <recommendedName>
        <fullName evidence="2">Bulb-type lectin domain-containing protein</fullName>
    </recommendedName>
</protein>
<sequence length="322" mass="36526">MKIATAVAALILTILSSGCVSVIVRRGGPGNILSSSRTMIFRKIVEVIMRISRVQSYSAGLTFGDATLEVEGRMVSITIGIAETWRSVLDELLMCSIFPSLGIVQRPGTRLMMGFMNLYNILANLELTRLNYAAMEIIHERLWIRYTVYEASDSDSDSLRILDQYHVNRSKSLGYLQLGNVTELLDRPGDDEEHIPDCWVYKSCLWSGGEDSNISRIDTDGYLESADGVYFLRMQTDCNLVLYLGNQAVWATNTQNWGRECYMRLQLNGELVVYDENRKVMWSNNKNCGRWCGLLYVMCIESSGHIVVNDIRDQTCIWINSF</sequence>
<dbReference type="SMART" id="SM00108">
    <property type="entry name" value="B_lectin"/>
    <property type="match status" value="1"/>
</dbReference>
<feature type="signal peptide" evidence="1">
    <location>
        <begin position="1"/>
        <end position="21"/>
    </location>
</feature>
<dbReference type="PROSITE" id="PS50927">
    <property type="entry name" value="BULB_LECTIN"/>
    <property type="match status" value="1"/>
</dbReference>
<organism evidence="4">
    <name type="scientific">Selaginella moellendorffii</name>
    <name type="common">Spikemoss</name>
    <dbReference type="NCBI Taxonomy" id="88036"/>
    <lineage>
        <taxon>Eukaryota</taxon>
        <taxon>Viridiplantae</taxon>
        <taxon>Streptophyta</taxon>
        <taxon>Embryophyta</taxon>
        <taxon>Tracheophyta</taxon>
        <taxon>Lycopodiopsida</taxon>
        <taxon>Selaginellales</taxon>
        <taxon>Selaginellaceae</taxon>
        <taxon>Selaginella</taxon>
    </lineage>
</organism>
<dbReference type="AlphaFoldDB" id="D8S574"/>
<dbReference type="InterPro" id="IPR036426">
    <property type="entry name" value="Bulb-type_lectin_dom_sf"/>
</dbReference>
<evidence type="ECO:0000313" key="3">
    <source>
        <dbReference type="EMBL" id="EFJ20554.1"/>
    </source>
</evidence>
<evidence type="ECO:0000256" key="1">
    <source>
        <dbReference type="SAM" id="SignalP"/>
    </source>
</evidence>
<evidence type="ECO:0000313" key="4">
    <source>
        <dbReference type="Proteomes" id="UP000001514"/>
    </source>
</evidence>
<keyword evidence="4" id="KW-1185">Reference proteome</keyword>
<dbReference type="InParanoid" id="D8S574"/>
<dbReference type="Proteomes" id="UP000001514">
    <property type="component" value="Unassembled WGS sequence"/>
</dbReference>